<dbReference type="Proteomes" id="UP000663823">
    <property type="component" value="Unassembled WGS sequence"/>
</dbReference>
<keyword evidence="4 6" id="KW-0175">Coiled coil</keyword>
<feature type="region of interest" description="Disordered" evidence="7">
    <location>
        <begin position="199"/>
        <end position="249"/>
    </location>
</feature>
<feature type="compositionally biased region" description="Polar residues" evidence="7">
    <location>
        <begin position="201"/>
        <end position="211"/>
    </location>
</feature>
<name>A0A818U3Q1_9BILA</name>
<evidence type="ECO:0000313" key="8">
    <source>
        <dbReference type="EMBL" id="CAF3687630.1"/>
    </source>
</evidence>
<evidence type="ECO:0000256" key="5">
    <source>
        <dbReference type="ARBA" id="ARBA00023212"/>
    </source>
</evidence>
<organism evidence="8 9">
    <name type="scientific">Rotaria sordida</name>
    <dbReference type="NCBI Taxonomy" id="392033"/>
    <lineage>
        <taxon>Eukaryota</taxon>
        <taxon>Metazoa</taxon>
        <taxon>Spiralia</taxon>
        <taxon>Gnathifera</taxon>
        <taxon>Rotifera</taxon>
        <taxon>Eurotatoria</taxon>
        <taxon>Bdelloidea</taxon>
        <taxon>Philodinida</taxon>
        <taxon>Philodinidae</taxon>
        <taxon>Rotaria</taxon>
    </lineage>
</organism>
<feature type="compositionally biased region" description="Low complexity" evidence="7">
    <location>
        <begin position="212"/>
        <end position="233"/>
    </location>
</feature>
<feature type="coiled-coil region" evidence="6">
    <location>
        <begin position="425"/>
        <end position="459"/>
    </location>
</feature>
<evidence type="ECO:0000256" key="3">
    <source>
        <dbReference type="ARBA" id="ARBA00022490"/>
    </source>
</evidence>
<feature type="region of interest" description="Disordered" evidence="7">
    <location>
        <begin position="71"/>
        <end position="96"/>
    </location>
</feature>
<dbReference type="PANTHER" id="PTHR23162:SF10">
    <property type="entry name" value="FI13205P"/>
    <property type="match status" value="1"/>
</dbReference>
<gene>
    <name evidence="8" type="ORF">OTI717_LOCUS11656</name>
</gene>
<protein>
    <submittedName>
        <fullName evidence="8">Uncharacterized protein</fullName>
    </submittedName>
</protein>
<keyword evidence="3" id="KW-0963">Cytoplasm</keyword>
<accession>A0A818U3Q1</accession>
<evidence type="ECO:0000256" key="4">
    <source>
        <dbReference type="ARBA" id="ARBA00023054"/>
    </source>
</evidence>
<comment type="caution">
    <text evidence="8">The sequence shown here is derived from an EMBL/GenBank/DDBJ whole genome shotgun (WGS) entry which is preliminary data.</text>
</comment>
<feature type="coiled-coil region" evidence="6">
    <location>
        <begin position="148"/>
        <end position="175"/>
    </location>
</feature>
<dbReference type="InterPro" id="IPR026099">
    <property type="entry name" value="Odf2-rel"/>
</dbReference>
<dbReference type="EMBL" id="CAJOAX010001120">
    <property type="protein sequence ID" value="CAF3687630.1"/>
    <property type="molecule type" value="Genomic_DNA"/>
</dbReference>
<comment type="subcellular location">
    <subcellularLocation>
        <location evidence="1">Cytoplasm</location>
        <location evidence="1">Cytoskeleton</location>
        <location evidence="1">Microtubule organizing center</location>
        <location evidence="1">Centrosome</location>
    </subcellularLocation>
</comment>
<reference evidence="8" key="1">
    <citation type="submission" date="2021-02" db="EMBL/GenBank/DDBJ databases">
        <authorList>
            <person name="Nowell W R."/>
        </authorList>
    </citation>
    <scope>NUCLEOTIDE SEQUENCE</scope>
</reference>
<dbReference type="GO" id="GO:0005813">
    <property type="term" value="C:centrosome"/>
    <property type="evidence" value="ECO:0007669"/>
    <property type="project" value="UniProtKB-SubCell"/>
</dbReference>
<dbReference type="GO" id="GO:1902017">
    <property type="term" value="P:regulation of cilium assembly"/>
    <property type="evidence" value="ECO:0007669"/>
    <property type="project" value="TreeGrafter"/>
</dbReference>
<dbReference type="AlphaFoldDB" id="A0A818U3Q1"/>
<evidence type="ECO:0000256" key="7">
    <source>
        <dbReference type="SAM" id="MobiDB-lite"/>
    </source>
</evidence>
<evidence type="ECO:0000256" key="6">
    <source>
        <dbReference type="SAM" id="Coils"/>
    </source>
</evidence>
<sequence>MQTVTPVDVHVENKWHDNCHNGLYIKKNTSTVNRGGRQATRMRTCVTNKTKTSKIKSCHIPQQIVQPKQVLPVRSRSPSPNREPWIPPPGRSTKGQKFTWQSSKARLEINPIRDGLVINDVDDGNCQNIDHDKQNFHNQTANSSTEQDEKFQEEIRIYEKRIQALIENVGMLKERARNRSNQEQTNQLRSDINSCLRDLEQSPQISNQRTTNILSSRISRSSSPIRNNYRSSSAGEQRSHRSLPRISFADDPIIERRRARSTTPVRGPLHLNPDRERLLISLSESEADIAQITKQLSSVKDILTKLKLEHQPVSFEVEQLNQQRNQLLHLIEQFEHSNNKLTDFIRHQYHLEAEHAIINETKDTLLTRVHGLQNENEQIRRLLLDRENDNIALQTEFERVRTHAIGFDTMKTSLEHNRAHLQRELYAKEGEINRLQCALRSLERDLQRSRYQCDNLQRSIKRTPMFPITSCSSSAPTVVAKTKGITIEKLQAQLNDRDRHIDELERKLYGNKNEQIVDANSEIIRLRTKLEHAERLVAEYKEQLHTQTLKTSIDNSKNHLSEIELEKMRVRLQKRLEELEPLPELLREAEMKNQELETRILEQEKCLAEQSAIITELNSKTNVQHHIIDRMKENHHSFDGDQRSLQRQLITLEEENATLLRNLNAKDEALRNAQSRLNAKTHELASMNKQLNLTQTDIKAREDTFGSKERHFQQRINDFEQQISKLRLECTQLKREKDELERRYTSQLGELRDRLEQSNNNNRSMQNYVNSLKTTYASVFNDTLPPPFTTTSFTRFTTTPGVYP</sequence>
<evidence type="ECO:0000256" key="1">
    <source>
        <dbReference type="ARBA" id="ARBA00004300"/>
    </source>
</evidence>
<feature type="coiled-coil region" evidence="6">
    <location>
        <begin position="642"/>
        <end position="768"/>
    </location>
</feature>
<keyword evidence="5" id="KW-0206">Cytoskeleton</keyword>
<comment type="similarity">
    <text evidence="2">Belongs to the ODF2 family.</text>
</comment>
<feature type="coiled-coil region" evidence="6">
    <location>
        <begin position="487"/>
        <end position="550"/>
    </location>
</feature>
<evidence type="ECO:0000313" key="9">
    <source>
        <dbReference type="Proteomes" id="UP000663823"/>
    </source>
</evidence>
<proteinExistence type="inferred from homology"/>
<evidence type="ECO:0000256" key="2">
    <source>
        <dbReference type="ARBA" id="ARBA00009316"/>
    </source>
</evidence>
<dbReference type="PANTHER" id="PTHR23162">
    <property type="entry name" value="OUTER DENSE FIBER OF SPERM TAILS 2"/>
    <property type="match status" value="1"/>
</dbReference>